<dbReference type="AlphaFoldDB" id="A0A6A6U364"/>
<reference evidence="7" key="1">
    <citation type="journal article" date="2020" name="Stud. Mycol.">
        <title>101 Dothideomycetes genomes: a test case for predicting lifestyles and emergence of pathogens.</title>
        <authorList>
            <person name="Haridas S."/>
            <person name="Albert R."/>
            <person name="Binder M."/>
            <person name="Bloem J."/>
            <person name="Labutti K."/>
            <person name="Salamov A."/>
            <person name="Andreopoulos B."/>
            <person name="Baker S."/>
            <person name="Barry K."/>
            <person name="Bills G."/>
            <person name="Bluhm B."/>
            <person name="Cannon C."/>
            <person name="Castanera R."/>
            <person name="Culley D."/>
            <person name="Daum C."/>
            <person name="Ezra D."/>
            <person name="Gonzalez J."/>
            <person name="Henrissat B."/>
            <person name="Kuo A."/>
            <person name="Liang C."/>
            <person name="Lipzen A."/>
            <person name="Lutzoni F."/>
            <person name="Magnuson J."/>
            <person name="Mondo S."/>
            <person name="Nolan M."/>
            <person name="Ohm R."/>
            <person name="Pangilinan J."/>
            <person name="Park H.-J."/>
            <person name="Ramirez L."/>
            <person name="Alfaro M."/>
            <person name="Sun H."/>
            <person name="Tritt A."/>
            <person name="Yoshinaga Y."/>
            <person name="Zwiers L.-H."/>
            <person name="Turgeon B."/>
            <person name="Goodwin S."/>
            <person name="Spatafora J."/>
            <person name="Crous P."/>
            <person name="Grigoriev I."/>
        </authorList>
    </citation>
    <scope>NUCLEOTIDE SEQUENCE</scope>
    <source>
        <strain evidence="7">CBS 115976</strain>
    </source>
</reference>
<dbReference type="Gene3D" id="1.10.10.2030">
    <property type="entry name" value="DNA/RNA-binding protein Kin17, conserved domain"/>
    <property type="match status" value="1"/>
</dbReference>
<dbReference type="InterPro" id="IPR019447">
    <property type="entry name" value="DNA/RNA-bd_Kin17_WH-like_dom"/>
</dbReference>
<gene>
    <name evidence="7" type="ORF">BT63DRAFT_427659</name>
</gene>
<keyword evidence="2" id="KW-0479">Metal-binding</keyword>
<keyword evidence="3" id="KW-0863">Zinc-finger</keyword>
<evidence type="ECO:0000256" key="2">
    <source>
        <dbReference type="ARBA" id="ARBA00022723"/>
    </source>
</evidence>
<feature type="domain" description="DNA/RNA-binding protein Kin17 WH-like" evidence="6">
    <location>
        <begin position="52"/>
        <end position="180"/>
    </location>
</feature>
<sequence length="338" mass="38563">MPKAEVGSTKHLANKMKSKGLQRLRWWCEGCQRQMRDENGFKQHTLSEGHVRNMQLIGQDPKKFIRQYSNEFKRDFLSLLRTSHGEKPILLNRFYNEYIANKEHVHMNATQWNSLSEFAKFLSREGICRITDNEDGKGVYISWIDNSPEALRRQDAIRKKERQDKGDDEREKRAIEEQVQRARKNARLEEQRQADADTTLERKEGEKITLQFGSKAPTEEAAVAETKENLEVQESDTLLVASPVAATTEHVSTDSTVPTSSTTPATSSMKLSFGGTAPRPKNVFSAAKKNPLAARKGPVKEQPKKMSEAERIMREEMDRKRKADSQGGAPKRMKFNLA</sequence>
<organism evidence="7 8">
    <name type="scientific">Microthyrium microscopicum</name>
    <dbReference type="NCBI Taxonomy" id="703497"/>
    <lineage>
        <taxon>Eukaryota</taxon>
        <taxon>Fungi</taxon>
        <taxon>Dikarya</taxon>
        <taxon>Ascomycota</taxon>
        <taxon>Pezizomycotina</taxon>
        <taxon>Dothideomycetes</taxon>
        <taxon>Dothideomycetes incertae sedis</taxon>
        <taxon>Microthyriales</taxon>
        <taxon>Microthyriaceae</taxon>
        <taxon>Microthyrium</taxon>
    </lineage>
</organism>
<name>A0A6A6U364_9PEZI</name>
<feature type="compositionally biased region" description="Basic and acidic residues" evidence="5">
    <location>
        <begin position="154"/>
        <end position="207"/>
    </location>
</feature>
<dbReference type="GO" id="GO:0006974">
    <property type="term" value="P:DNA damage response"/>
    <property type="evidence" value="ECO:0007669"/>
    <property type="project" value="TreeGrafter"/>
</dbReference>
<accession>A0A6A6U364</accession>
<dbReference type="FunFam" id="1.10.10.2030:FF:000001">
    <property type="entry name" value="DNA/RNA-binding protein KIN17, putative"/>
    <property type="match status" value="1"/>
</dbReference>
<dbReference type="InterPro" id="IPR038254">
    <property type="entry name" value="KIN17_WH-like_sf"/>
</dbReference>
<dbReference type="GO" id="GO:0006260">
    <property type="term" value="P:DNA replication"/>
    <property type="evidence" value="ECO:0007669"/>
    <property type="project" value="TreeGrafter"/>
</dbReference>
<feature type="compositionally biased region" description="Low complexity" evidence="5">
    <location>
        <begin position="253"/>
        <end position="268"/>
    </location>
</feature>
<proteinExistence type="inferred from homology"/>
<dbReference type="OrthoDB" id="10266249at2759"/>
<dbReference type="InterPro" id="IPR036236">
    <property type="entry name" value="Znf_C2H2_sf"/>
</dbReference>
<keyword evidence="8" id="KW-1185">Reference proteome</keyword>
<dbReference type="PANTHER" id="PTHR12805">
    <property type="entry name" value="KIN17 KIN, ANTIGENIC DETERMINANT OF RECA PROTEIN HOMOLOG"/>
    <property type="match status" value="1"/>
</dbReference>
<dbReference type="Pfam" id="PF25095">
    <property type="entry name" value="C2H2-zf_KIN17"/>
    <property type="match status" value="1"/>
</dbReference>
<dbReference type="Pfam" id="PF10357">
    <property type="entry name" value="WH_KIN17"/>
    <property type="match status" value="1"/>
</dbReference>
<keyword evidence="4" id="KW-0862">Zinc</keyword>
<dbReference type="GO" id="GO:0008270">
    <property type="term" value="F:zinc ion binding"/>
    <property type="evidence" value="ECO:0007669"/>
    <property type="project" value="UniProtKB-KW"/>
</dbReference>
<dbReference type="GO" id="GO:0003690">
    <property type="term" value="F:double-stranded DNA binding"/>
    <property type="evidence" value="ECO:0007669"/>
    <property type="project" value="TreeGrafter"/>
</dbReference>
<dbReference type="SMART" id="SM01253">
    <property type="entry name" value="Kin17_mid"/>
    <property type="match status" value="1"/>
</dbReference>
<protein>
    <recommendedName>
        <fullName evidence="6">DNA/RNA-binding protein Kin17 WH-like domain-containing protein</fullName>
    </recommendedName>
</protein>
<comment type="similarity">
    <text evidence="1">Belongs to the KIN17 family.</text>
</comment>
<dbReference type="GO" id="GO:0005634">
    <property type="term" value="C:nucleus"/>
    <property type="evidence" value="ECO:0007669"/>
    <property type="project" value="TreeGrafter"/>
</dbReference>
<dbReference type="InterPro" id="IPR056767">
    <property type="entry name" value="C2H2-Znf_KIN17"/>
</dbReference>
<feature type="compositionally biased region" description="Basic and acidic residues" evidence="5">
    <location>
        <begin position="298"/>
        <end position="324"/>
    </location>
</feature>
<dbReference type="Proteomes" id="UP000799302">
    <property type="component" value="Unassembled WGS sequence"/>
</dbReference>
<evidence type="ECO:0000259" key="6">
    <source>
        <dbReference type="SMART" id="SM01253"/>
    </source>
</evidence>
<dbReference type="SUPFAM" id="SSF57667">
    <property type="entry name" value="beta-beta-alpha zinc fingers"/>
    <property type="match status" value="1"/>
</dbReference>
<evidence type="ECO:0000313" key="8">
    <source>
        <dbReference type="Proteomes" id="UP000799302"/>
    </source>
</evidence>
<dbReference type="PANTHER" id="PTHR12805:SF0">
    <property type="entry name" value="DNA_RNA-BINDING PROTEIN KIN17"/>
    <property type="match status" value="1"/>
</dbReference>
<dbReference type="EMBL" id="MU004239">
    <property type="protein sequence ID" value="KAF2665857.1"/>
    <property type="molecule type" value="Genomic_DNA"/>
</dbReference>
<evidence type="ECO:0000313" key="7">
    <source>
        <dbReference type="EMBL" id="KAF2665857.1"/>
    </source>
</evidence>
<evidence type="ECO:0000256" key="5">
    <source>
        <dbReference type="SAM" id="MobiDB-lite"/>
    </source>
</evidence>
<evidence type="ECO:0000256" key="1">
    <source>
        <dbReference type="ARBA" id="ARBA00008517"/>
    </source>
</evidence>
<dbReference type="InterPro" id="IPR037321">
    <property type="entry name" value="KIN17-like"/>
</dbReference>
<evidence type="ECO:0000256" key="3">
    <source>
        <dbReference type="ARBA" id="ARBA00022771"/>
    </source>
</evidence>
<feature type="region of interest" description="Disordered" evidence="5">
    <location>
        <begin position="154"/>
        <end position="338"/>
    </location>
</feature>
<evidence type="ECO:0000256" key="4">
    <source>
        <dbReference type="ARBA" id="ARBA00022833"/>
    </source>
</evidence>